<evidence type="ECO:0000313" key="1">
    <source>
        <dbReference type="EMBL" id="MPN26567.1"/>
    </source>
</evidence>
<proteinExistence type="predicted"/>
<reference evidence="1" key="1">
    <citation type="submission" date="2019-08" db="EMBL/GenBank/DDBJ databases">
        <authorList>
            <person name="Kucharzyk K."/>
            <person name="Murdoch R.W."/>
            <person name="Higgins S."/>
            <person name="Loffler F."/>
        </authorList>
    </citation>
    <scope>NUCLEOTIDE SEQUENCE</scope>
</reference>
<gene>
    <name evidence="1" type="ORF">SDC9_173992</name>
</gene>
<comment type="caution">
    <text evidence="1">The sequence shown here is derived from an EMBL/GenBank/DDBJ whole genome shotgun (WGS) entry which is preliminary data.</text>
</comment>
<dbReference type="EMBL" id="VSSQ01076137">
    <property type="protein sequence ID" value="MPN26567.1"/>
    <property type="molecule type" value="Genomic_DNA"/>
</dbReference>
<sequence>MQAGQQLVKFSKACRHAHQLAAVLFQRFHVGVAARDNRADMFQLVAAGALHDDIKDGLLRMAEDMIKLHLLAVAIAADGAGCADQPAQGGLFQDNVDVVAHVDGGRNGLNQVDQVTGAADTGQHACPAQLIVHRDQVDRARLLVEAAHGLEDGGVLWLIKIILRHHFHRRHQGVVILHQRA</sequence>
<organism evidence="1">
    <name type="scientific">bioreactor metagenome</name>
    <dbReference type="NCBI Taxonomy" id="1076179"/>
    <lineage>
        <taxon>unclassified sequences</taxon>
        <taxon>metagenomes</taxon>
        <taxon>ecological metagenomes</taxon>
    </lineage>
</organism>
<name>A0A645GHZ9_9ZZZZ</name>
<dbReference type="AlphaFoldDB" id="A0A645GHZ9"/>
<protein>
    <submittedName>
        <fullName evidence="1">Uncharacterized protein</fullName>
    </submittedName>
</protein>
<accession>A0A645GHZ9</accession>